<dbReference type="GO" id="GO:0003700">
    <property type="term" value="F:DNA-binding transcription factor activity"/>
    <property type="evidence" value="ECO:0007669"/>
    <property type="project" value="TreeGrafter"/>
</dbReference>
<evidence type="ECO:0000256" key="3">
    <source>
        <dbReference type="ARBA" id="ARBA00022737"/>
    </source>
</evidence>
<dbReference type="AlphaFoldDB" id="A0A5N5TEP2"/>
<name>A0A5N5TEP2_9CRUS</name>
<keyword evidence="6" id="KW-0238">DNA-binding</keyword>
<accession>A0A5N5TEP2</accession>
<evidence type="ECO:0000256" key="7">
    <source>
        <dbReference type="ARBA" id="ARBA00023242"/>
    </source>
</evidence>
<feature type="domain" description="C2H2-type" evidence="9">
    <location>
        <begin position="157"/>
        <end position="184"/>
    </location>
</feature>
<feature type="non-terminal residue" evidence="10">
    <location>
        <position position="216"/>
    </location>
</feature>
<dbReference type="SMART" id="SM00355">
    <property type="entry name" value="ZnF_C2H2"/>
    <property type="match status" value="2"/>
</dbReference>
<protein>
    <submittedName>
        <fullName evidence="10">Zinc finger protein ZFAT</fullName>
    </submittedName>
</protein>
<proteinExistence type="predicted"/>
<dbReference type="InterPro" id="IPR013087">
    <property type="entry name" value="Znf_C2H2_type"/>
</dbReference>
<comment type="caution">
    <text evidence="10">The sequence shown here is derived from an EMBL/GenBank/DDBJ whole genome shotgun (WGS) entry which is preliminary data.</text>
</comment>
<feature type="domain" description="C2H2-type" evidence="9">
    <location>
        <begin position="184"/>
        <end position="211"/>
    </location>
</feature>
<evidence type="ECO:0000256" key="1">
    <source>
        <dbReference type="ARBA" id="ARBA00004123"/>
    </source>
</evidence>
<keyword evidence="5" id="KW-0862">Zinc</keyword>
<dbReference type="PANTHER" id="PTHR24404:SF114">
    <property type="entry name" value="KLUMPFUSS, ISOFORM B-RELATED"/>
    <property type="match status" value="1"/>
</dbReference>
<dbReference type="FunFam" id="3.30.160.60:FF:000448">
    <property type="entry name" value="RE1-silencing transcription factor A"/>
    <property type="match status" value="1"/>
</dbReference>
<dbReference type="GO" id="GO:0005634">
    <property type="term" value="C:nucleus"/>
    <property type="evidence" value="ECO:0007669"/>
    <property type="project" value="UniProtKB-SubCell"/>
</dbReference>
<evidence type="ECO:0000256" key="5">
    <source>
        <dbReference type="ARBA" id="ARBA00022833"/>
    </source>
</evidence>
<reference evidence="10 11" key="1">
    <citation type="journal article" date="2019" name="PLoS Biol.">
        <title>Sex chromosomes control vertical transmission of feminizing Wolbachia symbionts in an isopod.</title>
        <authorList>
            <person name="Becking T."/>
            <person name="Chebbi M.A."/>
            <person name="Giraud I."/>
            <person name="Moumen B."/>
            <person name="Laverre T."/>
            <person name="Caubet Y."/>
            <person name="Peccoud J."/>
            <person name="Gilbert C."/>
            <person name="Cordaux R."/>
        </authorList>
    </citation>
    <scope>NUCLEOTIDE SEQUENCE [LARGE SCALE GENOMIC DNA]</scope>
    <source>
        <strain evidence="10">ANa2</strain>
        <tissue evidence="10">Whole body excluding digestive tract and cuticle</tissue>
    </source>
</reference>
<evidence type="ECO:0000313" key="10">
    <source>
        <dbReference type="EMBL" id="KAB7504697.1"/>
    </source>
</evidence>
<dbReference type="InterPro" id="IPR050589">
    <property type="entry name" value="Ikaros_C2H2-ZF"/>
</dbReference>
<dbReference type="PANTHER" id="PTHR24404">
    <property type="entry name" value="ZINC FINGER PROTEIN"/>
    <property type="match status" value="1"/>
</dbReference>
<dbReference type="GO" id="GO:0000978">
    <property type="term" value="F:RNA polymerase II cis-regulatory region sequence-specific DNA binding"/>
    <property type="evidence" value="ECO:0007669"/>
    <property type="project" value="TreeGrafter"/>
</dbReference>
<dbReference type="Proteomes" id="UP000326759">
    <property type="component" value="Unassembled WGS sequence"/>
</dbReference>
<evidence type="ECO:0000256" key="8">
    <source>
        <dbReference type="PROSITE-ProRule" id="PRU00042"/>
    </source>
</evidence>
<evidence type="ECO:0000313" key="11">
    <source>
        <dbReference type="Proteomes" id="UP000326759"/>
    </source>
</evidence>
<comment type="subcellular location">
    <subcellularLocation>
        <location evidence="1">Nucleus</location>
    </subcellularLocation>
</comment>
<keyword evidence="4 8" id="KW-0863">Zinc-finger</keyword>
<keyword evidence="7" id="KW-0539">Nucleus</keyword>
<dbReference type="OrthoDB" id="8117402at2759"/>
<evidence type="ECO:0000256" key="4">
    <source>
        <dbReference type="ARBA" id="ARBA00022771"/>
    </source>
</evidence>
<gene>
    <name evidence="10" type="primary">Zfat_0</name>
    <name evidence="10" type="ORF">Anas_10602</name>
</gene>
<evidence type="ECO:0000259" key="9">
    <source>
        <dbReference type="PROSITE" id="PS50157"/>
    </source>
</evidence>
<keyword evidence="2" id="KW-0479">Metal-binding</keyword>
<dbReference type="InterPro" id="IPR036236">
    <property type="entry name" value="Znf_C2H2_sf"/>
</dbReference>
<evidence type="ECO:0000256" key="2">
    <source>
        <dbReference type="ARBA" id="ARBA00022723"/>
    </source>
</evidence>
<dbReference type="GO" id="GO:0008270">
    <property type="term" value="F:zinc ion binding"/>
    <property type="evidence" value="ECO:0007669"/>
    <property type="project" value="UniProtKB-KW"/>
</dbReference>
<keyword evidence="11" id="KW-1185">Reference proteome</keyword>
<sequence>MDTKSEIEIKEEILEKSLEDVINNEPDSEWKEIQPKMLSPNIDMKEEIEIKDEEVNIMKEHPEDGDQIEQKFVLQESQTLISDVEEKESDVLEGKSFSSSKPQTLAKKNDKMIERMDLESHTVSEGKIESLQCNYELNRKSNVKKLDMTKPSNSKLFKCLQCNYNCNRKPNLKRHMLTHAKYKYKCSHCSYECNNKGNLKKHVLRHADFKLFKCSH</sequence>
<dbReference type="SUPFAM" id="SSF57667">
    <property type="entry name" value="beta-beta-alpha zinc fingers"/>
    <property type="match status" value="2"/>
</dbReference>
<organism evidence="10 11">
    <name type="scientific">Armadillidium nasatum</name>
    <dbReference type="NCBI Taxonomy" id="96803"/>
    <lineage>
        <taxon>Eukaryota</taxon>
        <taxon>Metazoa</taxon>
        <taxon>Ecdysozoa</taxon>
        <taxon>Arthropoda</taxon>
        <taxon>Crustacea</taxon>
        <taxon>Multicrustacea</taxon>
        <taxon>Malacostraca</taxon>
        <taxon>Eumalacostraca</taxon>
        <taxon>Peracarida</taxon>
        <taxon>Isopoda</taxon>
        <taxon>Oniscidea</taxon>
        <taxon>Crinocheta</taxon>
        <taxon>Armadillidiidae</taxon>
        <taxon>Armadillidium</taxon>
    </lineage>
</organism>
<dbReference type="Gene3D" id="3.30.160.60">
    <property type="entry name" value="Classic Zinc Finger"/>
    <property type="match status" value="2"/>
</dbReference>
<evidence type="ECO:0000256" key="6">
    <source>
        <dbReference type="ARBA" id="ARBA00023125"/>
    </source>
</evidence>
<dbReference type="PROSITE" id="PS00028">
    <property type="entry name" value="ZINC_FINGER_C2H2_1"/>
    <property type="match status" value="2"/>
</dbReference>
<dbReference type="PROSITE" id="PS50157">
    <property type="entry name" value="ZINC_FINGER_C2H2_2"/>
    <property type="match status" value="2"/>
</dbReference>
<dbReference type="GO" id="GO:0006357">
    <property type="term" value="P:regulation of transcription by RNA polymerase II"/>
    <property type="evidence" value="ECO:0007669"/>
    <property type="project" value="TreeGrafter"/>
</dbReference>
<dbReference type="EMBL" id="SEYY01002562">
    <property type="protein sequence ID" value="KAB7504697.1"/>
    <property type="molecule type" value="Genomic_DNA"/>
</dbReference>
<dbReference type="Pfam" id="PF13909">
    <property type="entry name" value="zf-H2C2_5"/>
    <property type="match status" value="1"/>
</dbReference>
<keyword evidence="3" id="KW-0677">Repeat</keyword>